<name>A0A562E348_9GAMM</name>
<dbReference type="EMBL" id="VLJS01000026">
    <property type="protein sequence ID" value="TWH16455.1"/>
    <property type="molecule type" value="Genomic_DNA"/>
</dbReference>
<accession>A0A562E348</accession>
<keyword evidence="3" id="KW-1185">Reference proteome</keyword>
<feature type="region of interest" description="Disordered" evidence="1">
    <location>
        <begin position="1"/>
        <end position="42"/>
    </location>
</feature>
<evidence type="ECO:0008006" key="4">
    <source>
        <dbReference type="Google" id="ProtNLM"/>
    </source>
</evidence>
<gene>
    <name evidence="2" type="ORF">L613_012100000030</name>
</gene>
<reference evidence="2 3" key="1">
    <citation type="submission" date="2019-07" db="EMBL/GenBank/DDBJ databases">
        <title>Genome sequencing of lignin-degrading bacterial isolates.</title>
        <authorList>
            <person name="Gladden J."/>
        </authorList>
    </citation>
    <scope>NUCLEOTIDE SEQUENCE [LARGE SCALE GENOMIC DNA]</scope>
    <source>
        <strain evidence="2 3">J19</strain>
    </source>
</reference>
<dbReference type="RefSeq" id="WP_037034269.1">
    <property type="nucleotide sequence ID" value="NZ_VLJS01000026.1"/>
</dbReference>
<dbReference type="AlphaFoldDB" id="A0A562E348"/>
<protein>
    <recommendedName>
        <fullName evidence="4">Negative regulator of flagellin synthesis</fullName>
    </recommendedName>
</protein>
<evidence type="ECO:0000313" key="3">
    <source>
        <dbReference type="Proteomes" id="UP000321583"/>
    </source>
</evidence>
<proteinExistence type="predicted"/>
<evidence type="ECO:0000313" key="2">
    <source>
        <dbReference type="EMBL" id="TWH16455.1"/>
    </source>
</evidence>
<comment type="caution">
    <text evidence="2">The sequence shown here is derived from an EMBL/GenBank/DDBJ whole genome shotgun (WGS) entry which is preliminary data.</text>
</comment>
<dbReference type="Proteomes" id="UP000321583">
    <property type="component" value="Unassembled WGS sequence"/>
</dbReference>
<organism evidence="2 3">
    <name type="scientific">Pseudoxanthomonas taiwanensis J19</name>
    <dbReference type="NCBI Taxonomy" id="935569"/>
    <lineage>
        <taxon>Bacteria</taxon>
        <taxon>Pseudomonadati</taxon>
        <taxon>Pseudomonadota</taxon>
        <taxon>Gammaproteobacteria</taxon>
        <taxon>Lysobacterales</taxon>
        <taxon>Lysobacteraceae</taxon>
        <taxon>Pseudoxanthomonas</taxon>
    </lineage>
</organism>
<evidence type="ECO:0000256" key="1">
    <source>
        <dbReference type="SAM" id="MobiDB-lite"/>
    </source>
</evidence>
<feature type="compositionally biased region" description="Low complexity" evidence="1">
    <location>
        <begin position="19"/>
        <end position="31"/>
    </location>
</feature>
<sequence>MKIVFPTPVQGPSQVQGTAQERAAQERAAAAPQSAPDAGRPAADAEIVRAAEAALKADVKTDGRIAEIKRSIQAGRIRFDADVLATMILRFHGKQD</sequence>